<evidence type="ECO:0000256" key="5">
    <source>
        <dbReference type="ARBA" id="ARBA00023274"/>
    </source>
</evidence>
<comment type="subcellular location">
    <subcellularLocation>
        <location evidence="1">Mitochondrion</location>
    </subcellularLocation>
</comment>
<evidence type="ECO:0000256" key="4">
    <source>
        <dbReference type="ARBA" id="ARBA00023128"/>
    </source>
</evidence>
<keyword evidence="4" id="KW-0496">Mitochondrion</keyword>
<evidence type="ECO:0000256" key="1">
    <source>
        <dbReference type="ARBA" id="ARBA00004173"/>
    </source>
</evidence>
<dbReference type="Gene3D" id="6.10.330.20">
    <property type="match status" value="1"/>
</dbReference>
<name>A0A8H3FT75_9LECA</name>
<dbReference type="InterPro" id="IPR038340">
    <property type="entry name" value="MRP-L47_sf"/>
</dbReference>
<keyword evidence="10" id="KW-1185">Reference proteome</keyword>
<dbReference type="Pfam" id="PF06984">
    <property type="entry name" value="MRP-L47"/>
    <property type="match status" value="1"/>
</dbReference>
<dbReference type="GO" id="GO:0005762">
    <property type="term" value="C:mitochondrial large ribosomal subunit"/>
    <property type="evidence" value="ECO:0007669"/>
    <property type="project" value="TreeGrafter"/>
</dbReference>
<keyword evidence="3 9" id="KW-0689">Ribosomal protein</keyword>
<dbReference type="PANTHER" id="PTHR21183">
    <property type="entry name" value="RIBOSOMAL PROTEIN L47, MITOCHONDRIAL-RELATED"/>
    <property type="match status" value="1"/>
</dbReference>
<evidence type="ECO:0000256" key="8">
    <source>
        <dbReference type="SAM" id="MobiDB-lite"/>
    </source>
</evidence>
<feature type="compositionally biased region" description="Basic residues" evidence="8">
    <location>
        <begin position="45"/>
        <end position="54"/>
    </location>
</feature>
<dbReference type="InterPro" id="IPR010729">
    <property type="entry name" value="Ribosomal_uL29_mit"/>
</dbReference>
<gene>
    <name evidence="9" type="primary">MRPL4</name>
    <name evidence="9" type="ORF">HETSPECPRED_007565</name>
</gene>
<dbReference type="OrthoDB" id="270763at2759"/>
<evidence type="ECO:0000313" key="10">
    <source>
        <dbReference type="Proteomes" id="UP000664521"/>
    </source>
</evidence>
<comment type="caution">
    <text evidence="9">The sequence shown here is derived from an EMBL/GenBank/DDBJ whole genome shotgun (WGS) entry which is preliminary data.</text>
</comment>
<evidence type="ECO:0000256" key="3">
    <source>
        <dbReference type="ARBA" id="ARBA00022980"/>
    </source>
</evidence>
<reference evidence="9" key="1">
    <citation type="submission" date="2021-03" db="EMBL/GenBank/DDBJ databases">
        <authorList>
            <person name="Tagirdzhanova G."/>
        </authorList>
    </citation>
    <scope>NUCLEOTIDE SEQUENCE</scope>
</reference>
<comment type="similarity">
    <text evidence="2">Belongs to the universal ribosomal protein uL29 family.</text>
</comment>
<accession>A0A8H3FT75</accession>
<feature type="region of interest" description="Disordered" evidence="8">
    <location>
        <begin position="45"/>
        <end position="82"/>
    </location>
</feature>
<organism evidence="9 10">
    <name type="scientific">Heterodermia speciosa</name>
    <dbReference type="NCBI Taxonomy" id="116794"/>
    <lineage>
        <taxon>Eukaryota</taxon>
        <taxon>Fungi</taxon>
        <taxon>Dikarya</taxon>
        <taxon>Ascomycota</taxon>
        <taxon>Pezizomycotina</taxon>
        <taxon>Lecanoromycetes</taxon>
        <taxon>OSLEUM clade</taxon>
        <taxon>Lecanoromycetidae</taxon>
        <taxon>Caliciales</taxon>
        <taxon>Physciaceae</taxon>
        <taxon>Heterodermia</taxon>
    </lineage>
</organism>
<protein>
    <recommendedName>
        <fullName evidence="6">Large ribosomal subunit protein uL29m</fullName>
    </recommendedName>
    <alternativeName>
        <fullName evidence="7">54S ribosomal protein L4, mitochondrial</fullName>
    </alternativeName>
</protein>
<evidence type="ECO:0000256" key="2">
    <source>
        <dbReference type="ARBA" id="ARBA00009254"/>
    </source>
</evidence>
<dbReference type="AlphaFoldDB" id="A0A8H3FT75"/>
<evidence type="ECO:0000256" key="6">
    <source>
        <dbReference type="ARBA" id="ARBA00035289"/>
    </source>
</evidence>
<evidence type="ECO:0000256" key="7">
    <source>
        <dbReference type="ARBA" id="ARBA00035399"/>
    </source>
</evidence>
<keyword evidence="5" id="KW-0687">Ribonucleoprotein</keyword>
<dbReference type="Proteomes" id="UP000664521">
    <property type="component" value="Unassembled WGS sequence"/>
</dbReference>
<dbReference type="EMBL" id="CAJPDS010000055">
    <property type="protein sequence ID" value="CAF9930199.1"/>
    <property type="molecule type" value="Genomic_DNA"/>
</dbReference>
<dbReference type="PANTHER" id="PTHR21183:SF18">
    <property type="entry name" value="LARGE RIBOSOMAL SUBUNIT PROTEIN UL29M"/>
    <property type="match status" value="1"/>
</dbReference>
<proteinExistence type="inferred from homology"/>
<dbReference type="GO" id="GO:0003735">
    <property type="term" value="F:structural constituent of ribosome"/>
    <property type="evidence" value="ECO:0007669"/>
    <property type="project" value="InterPro"/>
</dbReference>
<sequence length="251" mass="29334">MTRFRAATGITLSQTPPVFLAPLLARGYGLAQHNFQFSTSTPWCKRKTSQRHHRDSNPDRGVSALRRSGLRHPVSMSKEPLPQPVLDHKRRKIEVAENHGLWGFFNKQKTVFPTPKQDDDHGRPWTVEELRHKSWEDLHALWWICCKERNRIATQQKERWKLGGGNGNRKAKKRDRYVQQTQRAIKHTLTERYYAWENARRVAMEDPQHRYEVNLDPSEEHPAYTPRLYEDNFTEQAMGVKDSTKAATTGV</sequence>
<evidence type="ECO:0000313" key="9">
    <source>
        <dbReference type="EMBL" id="CAF9930199.1"/>
    </source>
</evidence>
<dbReference type="GO" id="GO:0032543">
    <property type="term" value="P:mitochondrial translation"/>
    <property type="evidence" value="ECO:0007669"/>
    <property type="project" value="TreeGrafter"/>
</dbReference>